<evidence type="ECO:0000259" key="1">
    <source>
        <dbReference type="Pfam" id="PF01261"/>
    </source>
</evidence>
<dbReference type="InterPro" id="IPR050312">
    <property type="entry name" value="IolE/XylAMocC-like"/>
</dbReference>
<dbReference type="RefSeq" id="WP_130160368.1">
    <property type="nucleotide sequence ID" value="NZ_SGIS01000070.1"/>
</dbReference>
<keyword evidence="2" id="KW-0413">Isomerase</keyword>
<proteinExistence type="predicted"/>
<dbReference type="GO" id="GO:0016853">
    <property type="term" value="F:isomerase activity"/>
    <property type="evidence" value="ECO:0007669"/>
    <property type="project" value="UniProtKB-KW"/>
</dbReference>
<dbReference type="InterPro" id="IPR036237">
    <property type="entry name" value="Xyl_isomerase-like_sf"/>
</dbReference>
<dbReference type="OrthoDB" id="9804047at2"/>
<comment type="caution">
    <text evidence="2">The sequence shown here is derived from an EMBL/GenBank/DDBJ whole genome shotgun (WGS) entry which is preliminary data.</text>
</comment>
<dbReference type="PANTHER" id="PTHR12110">
    <property type="entry name" value="HYDROXYPYRUVATE ISOMERASE"/>
    <property type="match status" value="1"/>
</dbReference>
<dbReference type="Pfam" id="PF01261">
    <property type="entry name" value="AP_endonuc_2"/>
    <property type="match status" value="1"/>
</dbReference>
<name>A0A4Q6XPG9_9SPHN</name>
<evidence type="ECO:0000313" key="3">
    <source>
        <dbReference type="Proteomes" id="UP000292085"/>
    </source>
</evidence>
<dbReference type="InterPro" id="IPR013022">
    <property type="entry name" value="Xyl_isomerase-like_TIM-brl"/>
</dbReference>
<dbReference type="SUPFAM" id="SSF51658">
    <property type="entry name" value="Xylose isomerase-like"/>
    <property type="match status" value="1"/>
</dbReference>
<organism evidence="2 3">
    <name type="scientific">Sphingomonas populi</name>
    <dbReference type="NCBI Taxonomy" id="2484750"/>
    <lineage>
        <taxon>Bacteria</taxon>
        <taxon>Pseudomonadati</taxon>
        <taxon>Pseudomonadota</taxon>
        <taxon>Alphaproteobacteria</taxon>
        <taxon>Sphingomonadales</taxon>
        <taxon>Sphingomonadaceae</taxon>
        <taxon>Sphingomonas</taxon>
    </lineage>
</organism>
<gene>
    <name evidence="2" type="ORF">EWE75_22800</name>
</gene>
<protein>
    <submittedName>
        <fullName evidence="2">Sugar phosphate isomerase</fullName>
    </submittedName>
</protein>
<dbReference type="PANTHER" id="PTHR12110:SF41">
    <property type="entry name" value="INOSOSE DEHYDRATASE"/>
    <property type="match status" value="1"/>
</dbReference>
<accession>A0A4Q6XPG9</accession>
<reference evidence="2 3" key="1">
    <citation type="submission" date="2019-02" db="EMBL/GenBank/DDBJ databases">
        <authorList>
            <person name="Li Y."/>
        </authorList>
    </citation>
    <scope>NUCLEOTIDE SEQUENCE [LARGE SCALE GENOMIC DNA]</scope>
    <source>
        <strain evidence="2 3">3-7</strain>
    </source>
</reference>
<dbReference type="Proteomes" id="UP000292085">
    <property type="component" value="Unassembled WGS sequence"/>
</dbReference>
<dbReference type="AlphaFoldDB" id="A0A4Q6XPG9"/>
<keyword evidence="3" id="KW-1185">Reference proteome</keyword>
<evidence type="ECO:0000313" key="2">
    <source>
        <dbReference type="EMBL" id="RZF59234.1"/>
    </source>
</evidence>
<dbReference type="Gene3D" id="3.20.20.150">
    <property type="entry name" value="Divalent-metal-dependent TIM barrel enzymes"/>
    <property type="match status" value="1"/>
</dbReference>
<dbReference type="EMBL" id="SGIS01000070">
    <property type="protein sequence ID" value="RZF59234.1"/>
    <property type="molecule type" value="Genomic_DNA"/>
</dbReference>
<sequence>MTIRWGYALNQWRTGHDHFVLRRDHEVAFKTVAISGFDAVELEAGTGRWEPLGRKDWIELHYGAVQALCDMMTACSLQGASSYYFDPGWPIFEEGAFGRSPLNRDDHAPILRSLQRYAELLPQLGGNMLVARALPPFADTKMPASDAFQLAAECWNKVGQMANDHGISFAIKLDAVSILRSVDDVASLLELCNPAMVGLSIDTADAAIAGIDPVALYRRLADRTRHVQLSNTRYVDETNDFRLPNPDKTMLTGGGAREIERWYCELGDNRGLVDVAAFHRELVKQGYDGWVVVESEQSPVPATSTMLNGWYVKQLRRDPLLQSE</sequence>
<feature type="domain" description="Xylose isomerase-like TIM barrel" evidence="1">
    <location>
        <begin position="31"/>
        <end position="298"/>
    </location>
</feature>